<sequence>MESYQDTLTNIREYLQEKHPQKISISAISRNLGIHRSTASKYLEILRLNGQVTMCCYGKSKLYTISDRIPTTSLFDCINEIIVIIDSNSRILMANKSFFSKFNIKNEREPIGKNIQETGLDIFSDIAIQKNIDRMVQGKTFLDDMLHLDDKTNRIYAIKFIPTVSHDGNQSIMISLNDITDQKQTEEALSISDEKLRTIFKRVPSGILFFNEEGNIINANAAALSLLGIEDYHELIGTNLFNLVCQKDKIKKGLMYGKAGGTEITCDFDLLKRDNIISSSRSGRGYFEAAFTHIASETGSQEFALLFMDVTTDRMAKIELKFNESRYRSFFNGTCTGVLIYQPADKGDDFIIKDVNNALEIILQVKKEELIGKKLFEEFPDLPINSVREALNRVDNTEIPEIVPPLQYIKNENSPWLTHFIFKLPTGEIASFMMDISKELSKEVTSQKVHVNCFT</sequence>
<dbReference type="RefSeq" id="WP_274925208.1">
    <property type="nucleotide sequence ID" value="NZ_JAKELO010000002.1"/>
</dbReference>
<accession>A0A9Q4KTS1</accession>
<organism evidence="2 3">
    <name type="scientific">Methanogenium marinum</name>
    <dbReference type="NCBI Taxonomy" id="348610"/>
    <lineage>
        <taxon>Archaea</taxon>
        <taxon>Methanobacteriati</taxon>
        <taxon>Methanobacteriota</taxon>
        <taxon>Stenosarchaea group</taxon>
        <taxon>Methanomicrobia</taxon>
        <taxon>Methanomicrobiales</taxon>
        <taxon>Methanomicrobiaceae</taxon>
        <taxon>Methanogenium</taxon>
    </lineage>
</organism>
<dbReference type="SMART" id="SM00091">
    <property type="entry name" value="PAS"/>
    <property type="match status" value="3"/>
</dbReference>
<dbReference type="Proteomes" id="UP001143747">
    <property type="component" value="Unassembled WGS sequence"/>
</dbReference>
<dbReference type="InterPro" id="IPR036390">
    <property type="entry name" value="WH_DNA-bd_sf"/>
</dbReference>
<dbReference type="InterPro" id="IPR035965">
    <property type="entry name" value="PAS-like_dom_sf"/>
</dbReference>
<dbReference type="InterPro" id="IPR013656">
    <property type="entry name" value="PAS_4"/>
</dbReference>
<evidence type="ECO:0000313" key="3">
    <source>
        <dbReference type="Proteomes" id="UP001143747"/>
    </source>
</evidence>
<dbReference type="EMBL" id="JAKELO010000002">
    <property type="protein sequence ID" value="MDE4908584.1"/>
    <property type="molecule type" value="Genomic_DNA"/>
</dbReference>
<keyword evidence="3" id="KW-1185">Reference proteome</keyword>
<dbReference type="Pfam" id="PF13188">
    <property type="entry name" value="PAS_8"/>
    <property type="match status" value="2"/>
</dbReference>
<dbReference type="NCBIfam" id="TIGR00229">
    <property type="entry name" value="sensory_box"/>
    <property type="match status" value="1"/>
</dbReference>
<dbReference type="AlphaFoldDB" id="A0A9Q4KTS1"/>
<reference evidence="2" key="1">
    <citation type="submission" date="2022-01" db="EMBL/GenBank/DDBJ databases">
        <title>Draft genome of Methanogenium marinum DSM 15558.</title>
        <authorList>
            <person name="Chen S.-C."/>
            <person name="You Y.-T."/>
        </authorList>
    </citation>
    <scope>NUCLEOTIDE SEQUENCE</scope>
    <source>
        <strain evidence="2">DSM 15558</strain>
    </source>
</reference>
<dbReference type="InterPro" id="IPR000014">
    <property type="entry name" value="PAS"/>
</dbReference>
<proteinExistence type="predicted"/>
<dbReference type="InterPro" id="IPR052155">
    <property type="entry name" value="Biofilm_reg_signaling"/>
</dbReference>
<dbReference type="PROSITE" id="PS50112">
    <property type="entry name" value="PAS"/>
    <property type="match status" value="1"/>
</dbReference>
<comment type="caution">
    <text evidence="2">The sequence shown here is derived from an EMBL/GenBank/DDBJ whole genome shotgun (WGS) entry which is preliminary data.</text>
</comment>
<dbReference type="InterPro" id="IPR036388">
    <property type="entry name" value="WH-like_DNA-bd_sf"/>
</dbReference>
<dbReference type="SUPFAM" id="SSF46785">
    <property type="entry name" value="Winged helix' DNA-binding domain"/>
    <property type="match status" value="1"/>
</dbReference>
<dbReference type="SUPFAM" id="SSF55785">
    <property type="entry name" value="PYP-like sensor domain (PAS domain)"/>
    <property type="match status" value="3"/>
</dbReference>
<evidence type="ECO:0000313" key="2">
    <source>
        <dbReference type="EMBL" id="MDE4908584.1"/>
    </source>
</evidence>
<dbReference type="Gene3D" id="3.30.450.20">
    <property type="entry name" value="PAS domain"/>
    <property type="match status" value="3"/>
</dbReference>
<dbReference type="Gene3D" id="1.10.10.10">
    <property type="entry name" value="Winged helix-like DNA-binding domain superfamily/Winged helix DNA-binding domain"/>
    <property type="match status" value="1"/>
</dbReference>
<feature type="domain" description="PAS" evidence="1">
    <location>
        <begin position="192"/>
        <end position="230"/>
    </location>
</feature>
<gene>
    <name evidence="2" type="ORF">L0665_08195</name>
</gene>
<dbReference type="PANTHER" id="PTHR44757">
    <property type="entry name" value="DIGUANYLATE CYCLASE DGCP"/>
    <property type="match status" value="1"/>
</dbReference>
<dbReference type="Pfam" id="PF08448">
    <property type="entry name" value="PAS_4"/>
    <property type="match status" value="1"/>
</dbReference>
<protein>
    <submittedName>
        <fullName evidence="2">PAS domain S-box protein</fullName>
    </submittedName>
</protein>
<name>A0A9Q4KTS1_9EURY</name>
<dbReference type="CDD" id="cd00130">
    <property type="entry name" value="PAS"/>
    <property type="match status" value="2"/>
</dbReference>
<evidence type="ECO:0000259" key="1">
    <source>
        <dbReference type="PROSITE" id="PS50112"/>
    </source>
</evidence>
<dbReference type="PANTHER" id="PTHR44757:SF2">
    <property type="entry name" value="BIOFILM ARCHITECTURE MAINTENANCE PROTEIN MBAA"/>
    <property type="match status" value="1"/>
</dbReference>